<dbReference type="SUPFAM" id="SSF81324">
    <property type="entry name" value="Voltage-gated potassium channels"/>
    <property type="match status" value="1"/>
</dbReference>
<dbReference type="Proteomes" id="UP000887565">
    <property type="component" value="Unplaced"/>
</dbReference>
<reference evidence="8" key="1">
    <citation type="submission" date="2022-11" db="UniProtKB">
        <authorList>
            <consortium name="WormBaseParasite"/>
        </authorList>
    </citation>
    <scope>IDENTIFICATION</scope>
</reference>
<feature type="transmembrane region" description="Helical" evidence="6">
    <location>
        <begin position="222"/>
        <end position="247"/>
    </location>
</feature>
<evidence type="ECO:0000256" key="3">
    <source>
        <dbReference type="ARBA" id="ARBA00022989"/>
    </source>
</evidence>
<dbReference type="WBParaSite" id="nRc.2.0.1.t08969-RA">
    <property type="protein sequence ID" value="nRc.2.0.1.t08969-RA"/>
    <property type="gene ID" value="nRc.2.0.1.g08969"/>
</dbReference>
<evidence type="ECO:0000256" key="1">
    <source>
        <dbReference type="ARBA" id="ARBA00004141"/>
    </source>
</evidence>
<sequence length="288" mass="32564">MFFDQKCDFINTLVAKQGPRLVIPLEEHTFVWYELAKESRCPICCAKGGNEQTWRKNTKSSESAFLASSLLTATDAGAGGQQQSLSKNGGGPTLTISTQDKKPSKWRLLAFLFSHIGLCALVVGYAILGAVMFRAIELPEEMKHQGHIKNDTQFLSNYPSQSSEPTKIVDELLRYTNSHKFLRKNEWKDYADKLLKDYEVKMVHAVNFEGYDGNDDVIKYQWTYFGALLYSITVFTTIAFLTMVALVHHTLDEHSSEQAARRACSASKYLLDEQNPEHKKFARRVCSG</sequence>
<keyword evidence="2 6" id="KW-0812">Transmembrane</keyword>
<comment type="subcellular location">
    <subcellularLocation>
        <location evidence="1">Membrane</location>
        <topology evidence="1">Multi-pass membrane protein</topology>
    </subcellularLocation>
</comment>
<name>A0A915I6H8_ROMCU</name>
<organism evidence="7 8">
    <name type="scientific">Romanomermis culicivorax</name>
    <name type="common">Nematode worm</name>
    <dbReference type="NCBI Taxonomy" id="13658"/>
    <lineage>
        <taxon>Eukaryota</taxon>
        <taxon>Metazoa</taxon>
        <taxon>Ecdysozoa</taxon>
        <taxon>Nematoda</taxon>
        <taxon>Enoplea</taxon>
        <taxon>Dorylaimia</taxon>
        <taxon>Mermithida</taxon>
        <taxon>Mermithoidea</taxon>
        <taxon>Mermithidae</taxon>
        <taxon>Romanomermis</taxon>
    </lineage>
</organism>
<feature type="region of interest" description="Disordered" evidence="5">
    <location>
        <begin position="78"/>
        <end position="99"/>
    </location>
</feature>
<evidence type="ECO:0000313" key="7">
    <source>
        <dbReference type="Proteomes" id="UP000887565"/>
    </source>
</evidence>
<dbReference type="GO" id="GO:0005886">
    <property type="term" value="C:plasma membrane"/>
    <property type="evidence" value="ECO:0007669"/>
    <property type="project" value="TreeGrafter"/>
</dbReference>
<dbReference type="GO" id="GO:0030322">
    <property type="term" value="P:stabilization of membrane potential"/>
    <property type="evidence" value="ECO:0007669"/>
    <property type="project" value="TreeGrafter"/>
</dbReference>
<evidence type="ECO:0000256" key="2">
    <source>
        <dbReference type="ARBA" id="ARBA00022692"/>
    </source>
</evidence>
<dbReference type="PANTHER" id="PTHR11003">
    <property type="entry name" value="POTASSIUM CHANNEL, SUBFAMILY K"/>
    <property type="match status" value="1"/>
</dbReference>
<evidence type="ECO:0000256" key="4">
    <source>
        <dbReference type="ARBA" id="ARBA00023136"/>
    </source>
</evidence>
<accession>A0A915I6H8</accession>
<evidence type="ECO:0000313" key="8">
    <source>
        <dbReference type="WBParaSite" id="nRc.2.0.1.t08969-RA"/>
    </source>
</evidence>
<dbReference type="GO" id="GO:0022841">
    <property type="term" value="F:potassium ion leak channel activity"/>
    <property type="evidence" value="ECO:0007669"/>
    <property type="project" value="TreeGrafter"/>
</dbReference>
<evidence type="ECO:0000256" key="5">
    <source>
        <dbReference type="SAM" id="MobiDB-lite"/>
    </source>
</evidence>
<dbReference type="InterPro" id="IPR003280">
    <property type="entry name" value="2pore_dom_K_chnl"/>
</dbReference>
<feature type="transmembrane region" description="Helical" evidence="6">
    <location>
        <begin position="108"/>
        <end position="133"/>
    </location>
</feature>
<dbReference type="AlphaFoldDB" id="A0A915I6H8"/>
<protein>
    <submittedName>
        <fullName evidence="8">Uncharacterized protein</fullName>
    </submittedName>
</protein>
<dbReference type="Gene3D" id="1.10.287.70">
    <property type="match status" value="1"/>
</dbReference>
<keyword evidence="7" id="KW-1185">Reference proteome</keyword>
<proteinExistence type="predicted"/>
<keyword evidence="4 6" id="KW-0472">Membrane</keyword>
<keyword evidence="3 6" id="KW-1133">Transmembrane helix</keyword>
<dbReference type="PANTHER" id="PTHR11003:SF337">
    <property type="entry name" value="POTASSIUM CHANNEL DOMAIN-CONTAINING PROTEIN"/>
    <property type="match status" value="1"/>
</dbReference>
<evidence type="ECO:0000256" key="6">
    <source>
        <dbReference type="SAM" id="Phobius"/>
    </source>
</evidence>
<dbReference type="GO" id="GO:0015271">
    <property type="term" value="F:outward rectifier potassium channel activity"/>
    <property type="evidence" value="ECO:0007669"/>
    <property type="project" value="TreeGrafter"/>
</dbReference>